<gene>
    <name evidence="2" type="ORF">METZ01_LOCUS150474</name>
</gene>
<evidence type="ECO:0008006" key="3">
    <source>
        <dbReference type="Google" id="ProtNLM"/>
    </source>
</evidence>
<dbReference type="AlphaFoldDB" id="A0A382A807"/>
<dbReference type="CDD" id="cd05344">
    <property type="entry name" value="BKR_like_SDR_like"/>
    <property type="match status" value="1"/>
</dbReference>
<reference evidence="2" key="1">
    <citation type="submission" date="2018-05" db="EMBL/GenBank/DDBJ databases">
        <authorList>
            <person name="Lanie J.A."/>
            <person name="Ng W.-L."/>
            <person name="Kazmierczak K.M."/>
            <person name="Andrzejewski T.M."/>
            <person name="Davidsen T.M."/>
            <person name="Wayne K.J."/>
            <person name="Tettelin H."/>
            <person name="Glass J.I."/>
            <person name="Rusch D."/>
            <person name="Podicherti R."/>
            <person name="Tsui H.-C.T."/>
            <person name="Winkler M.E."/>
        </authorList>
    </citation>
    <scope>NUCLEOTIDE SEQUENCE</scope>
</reference>
<dbReference type="SUPFAM" id="SSF51735">
    <property type="entry name" value="NAD(P)-binding Rossmann-fold domains"/>
    <property type="match status" value="1"/>
</dbReference>
<evidence type="ECO:0000313" key="2">
    <source>
        <dbReference type="EMBL" id="SVA97620.1"/>
    </source>
</evidence>
<dbReference type="FunFam" id="3.40.50.720:FF:000084">
    <property type="entry name" value="Short-chain dehydrogenase reductase"/>
    <property type="match status" value="1"/>
</dbReference>
<proteinExistence type="inferred from homology"/>
<name>A0A382A807_9ZZZZ</name>
<sequence length="264" mass="28576">MDLGLKGRVAIIGGSSKGMGKATAIALAKEGALVAISSRTEADLRKVEMEIARVASQQHVLAIPGDLSDPAHIKKVVRDTYNRFERVDIVINNLGGPPPGKPSEIADSAWEQALKQNFLSAVRMSREVIPYMKLQRWGRIVNLLSNAVRQPVLDLVLSTSSRLALVGFAKMLSNELAPFNITVNNTLPGSIMTDRMTTLYKKMAESRGESTDALITEATKKIPMQRLGQPEEMADLITFLTSERASFITGQSISLDGGALASTL</sequence>
<dbReference type="InterPro" id="IPR050259">
    <property type="entry name" value="SDR"/>
</dbReference>
<dbReference type="Gene3D" id="3.40.50.720">
    <property type="entry name" value="NAD(P)-binding Rossmann-like Domain"/>
    <property type="match status" value="1"/>
</dbReference>
<comment type="similarity">
    <text evidence="1">Belongs to the short-chain dehydrogenases/reductases (SDR) family.</text>
</comment>
<dbReference type="PANTHER" id="PTHR42879:SF6">
    <property type="entry name" value="NADPH-DEPENDENT REDUCTASE BACG"/>
    <property type="match status" value="1"/>
</dbReference>
<dbReference type="Pfam" id="PF13561">
    <property type="entry name" value="adh_short_C2"/>
    <property type="match status" value="1"/>
</dbReference>
<organism evidence="2">
    <name type="scientific">marine metagenome</name>
    <dbReference type="NCBI Taxonomy" id="408172"/>
    <lineage>
        <taxon>unclassified sequences</taxon>
        <taxon>metagenomes</taxon>
        <taxon>ecological metagenomes</taxon>
    </lineage>
</organism>
<accession>A0A382A807</accession>
<dbReference type="EMBL" id="UINC01024282">
    <property type="protein sequence ID" value="SVA97620.1"/>
    <property type="molecule type" value="Genomic_DNA"/>
</dbReference>
<dbReference type="InterPro" id="IPR002347">
    <property type="entry name" value="SDR_fam"/>
</dbReference>
<dbReference type="PRINTS" id="PR00081">
    <property type="entry name" value="GDHRDH"/>
</dbReference>
<protein>
    <recommendedName>
        <fullName evidence="3">3-oxoacyl-ACP reductase</fullName>
    </recommendedName>
</protein>
<dbReference type="PANTHER" id="PTHR42879">
    <property type="entry name" value="3-OXOACYL-(ACYL-CARRIER-PROTEIN) REDUCTASE"/>
    <property type="match status" value="1"/>
</dbReference>
<evidence type="ECO:0000256" key="1">
    <source>
        <dbReference type="ARBA" id="ARBA00006484"/>
    </source>
</evidence>
<dbReference type="InterPro" id="IPR036291">
    <property type="entry name" value="NAD(P)-bd_dom_sf"/>
</dbReference>